<dbReference type="EMBL" id="GL877019">
    <property type="protein sequence ID" value="KLU92914.1"/>
    <property type="molecule type" value="Genomic_DNA"/>
</dbReference>
<dbReference type="InterPro" id="IPR009014">
    <property type="entry name" value="Transketo_C/PFOR_II"/>
</dbReference>
<dbReference type="GO" id="GO:0009083">
    <property type="term" value="P:branched-chain amino acid catabolic process"/>
    <property type="evidence" value="ECO:0007669"/>
    <property type="project" value="TreeGrafter"/>
</dbReference>
<dbReference type="STRING" id="644358.A0A0C4EG49"/>
<dbReference type="eggNOG" id="KOG0525">
    <property type="taxonomic scope" value="Eukaryota"/>
</dbReference>
<evidence type="ECO:0000259" key="3">
    <source>
        <dbReference type="Pfam" id="PF02780"/>
    </source>
</evidence>
<dbReference type="GO" id="GO:0016491">
    <property type="term" value="F:oxidoreductase activity"/>
    <property type="evidence" value="ECO:0007669"/>
    <property type="project" value="UniProtKB-KW"/>
</dbReference>
<dbReference type="PANTHER" id="PTHR42980">
    <property type="entry name" value="2-OXOISOVALERATE DEHYDROGENASE SUBUNIT BETA-RELATED"/>
    <property type="match status" value="1"/>
</dbReference>
<dbReference type="SUPFAM" id="SSF52922">
    <property type="entry name" value="TK C-terminal domain-like"/>
    <property type="match status" value="1"/>
</dbReference>
<organism evidence="5 6">
    <name type="scientific">Magnaporthiopsis poae (strain ATCC 64411 / 73-15)</name>
    <name type="common">Kentucky bluegrass fungus</name>
    <name type="synonym">Magnaporthe poae</name>
    <dbReference type="NCBI Taxonomy" id="644358"/>
    <lineage>
        <taxon>Eukaryota</taxon>
        <taxon>Fungi</taxon>
        <taxon>Dikarya</taxon>
        <taxon>Ascomycota</taxon>
        <taxon>Pezizomycotina</taxon>
        <taxon>Sordariomycetes</taxon>
        <taxon>Sordariomycetidae</taxon>
        <taxon>Magnaporthales</taxon>
        <taxon>Magnaporthaceae</taxon>
        <taxon>Magnaporthiopsis</taxon>
    </lineage>
</organism>
<name>A0A0C4EG49_MAGP6</name>
<feature type="domain" description="Transketolase C-terminal" evidence="3">
    <location>
        <begin position="2"/>
        <end position="98"/>
    </location>
</feature>
<dbReference type="VEuPathDB" id="FungiDB:MAPG_11769"/>
<dbReference type="OrthoDB" id="878at2759"/>
<dbReference type="Gene3D" id="3.40.50.920">
    <property type="match status" value="1"/>
</dbReference>
<evidence type="ECO:0000313" key="4">
    <source>
        <dbReference type="EMBL" id="KLU92914.1"/>
    </source>
</evidence>
<evidence type="ECO:0000313" key="5">
    <source>
        <dbReference type="EnsemblFungi" id="MAPG_11769T0"/>
    </source>
</evidence>
<dbReference type="EMBL" id="ADBL01002949">
    <property type="status" value="NOT_ANNOTATED_CDS"/>
    <property type="molecule type" value="Genomic_DNA"/>
</dbReference>
<dbReference type="InterPro" id="IPR033248">
    <property type="entry name" value="Transketolase_C"/>
</dbReference>
<dbReference type="EnsemblFungi" id="MAPG_11769T0">
    <property type="protein sequence ID" value="MAPG_11769T0"/>
    <property type="gene ID" value="MAPG_11769"/>
</dbReference>
<proteinExistence type="predicted"/>
<reference evidence="4" key="3">
    <citation type="submission" date="2011-03" db="EMBL/GenBank/DDBJ databases">
        <title>Annotation of Magnaporthe poae ATCC 64411.</title>
        <authorList>
            <person name="Ma L.-J."/>
            <person name="Dead R."/>
            <person name="Young S.K."/>
            <person name="Zeng Q."/>
            <person name="Gargeya S."/>
            <person name="Fitzgerald M."/>
            <person name="Haas B."/>
            <person name="Abouelleil A."/>
            <person name="Alvarado L."/>
            <person name="Arachchi H.M."/>
            <person name="Berlin A."/>
            <person name="Brown A."/>
            <person name="Chapman S.B."/>
            <person name="Chen Z."/>
            <person name="Dunbar C."/>
            <person name="Freedman E."/>
            <person name="Gearin G."/>
            <person name="Gellesch M."/>
            <person name="Goldberg J."/>
            <person name="Griggs A."/>
            <person name="Gujja S."/>
            <person name="Heiman D."/>
            <person name="Howarth C."/>
            <person name="Larson L."/>
            <person name="Lui A."/>
            <person name="MacDonald P.J.P."/>
            <person name="Mehta T."/>
            <person name="Montmayeur A."/>
            <person name="Murphy C."/>
            <person name="Neiman D."/>
            <person name="Pearson M."/>
            <person name="Priest M."/>
            <person name="Roberts A."/>
            <person name="Saif S."/>
            <person name="Shea T."/>
            <person name="Shenoy N."/>
            <person name="Sisk P."/>
            <person name="Stolte C."/>
            <person name="Sykes S."/>
            <person name="Yandava C."/>
            <person name="Wortman J."/>
            <person name="Nusbaum C."/>
            <person name="Birren B."/>
        </authorList>
    </citation>
    <scope>NUCLEOTIDE SEQUENCE</scope>
    <source>
        <strain evidence="4">ATCC 64411</strain>
    </source>
</reference>
<dbReference type="OMA" id="IKWINIQ"/>
<reference evidence="5" key="5">
    <citation type="submission" date="2015-06" db="UniProtKB">
        <authorList>
            <consortium name="EnsemblFungi"/>
        </authorList>
    </citation>
    <scope>IDENTIFICATION</scope>
    <source>
        <strain evidence="5">ATCC 64411</strain>
    </source>
</reference>
<keyword evidence="6" id="KW-1185">Reference proteome</keyword>
<protein>
    <submittedName>
        <fullName evidence="4">2-oxoisovalerate dehydrogenase subunit beta</fullName>
    </submittedName>
</protein>
<gene>
    <name evidence="4" type="ORF">MAPG_11769</name>
</gene>
<dbReference type="PANTHER" id="PTHR42980:SF1">
    <property type="entry name" value="2-OXOISOVALERATE DEHYDROGENASE SUBUNIT BETA, MITOCHONDRIAL"/>
    <property type="match status" value="1"/>
</dbReference>
<dbReference type="Pfam" id="PF02780">
    <property type="entry name" value="Transketolase_C"/>
    <property type="match status" value="1"/>
</dbReference>
<sequence length="110" mass="12364">MNALKMAEQDLGVSVELIDLRTIYPWDKECVLASVRKTGRCIVVHESMVNQGVGAEVAAVIQEDEETFIRLEAPVERVAGWSIPTPLVFEKFNAPDAARIYDRIKKVTNY</sequence>
<reference evidence="5" key="4">
    <citation type="journal article" date="2015" name="G3 (Bethesda)">
        <title>Genome sequences of three phytopathogenic species of the Magnaporthaceae family of fungi.</title>
        <authorList>
            <person name="Okagaki L.H."/>
            <person name="Nunes C.C."/>
            <person name="Sailsbery J."/>
            <person name="Clay B."/>
            <person name="Brown D."/>
            <person name="John T."/>
            <person name="Oh Y."/>
            <person name="Young N."/>
            <person name="Fitzgerald M."/>
            <person name="Haas B.J."/>
            <person name="Zeng Q."/>
            <person name="Young S."/>
            <person name="Adiconis X."/>
            <person name="Fan L."/>
            <person name="Levin J.Z."/>
            <person name="Mitchell T.K."/>
            <person name="Okubara P.A."/>
            <person name="Farman M.L."/>
            <person name="Kohn L.M."/>
            <person name="Birren B."/>
            <person name="Ma L.-J."/>
            <person name="Dean R.A."/>
        </authorList>
    </citation>
    <scope>NUCLEOTIDE SEQUENCE</scope>
    <source>
        <strain evidence="5">ATCC 64411 / 73-15</strain>
    </source>
</reference>
<dbReference type="AlphaFoldDB" id="A0A0C4EG49"/>
<evidence type="ECO:0000256" key="2">
    <source>
        <dbReference type="ARBA" id="ARBA00023002"/>
    </source>
</evidence>
<reference evidence="6" key="1">
    <citation type="submission" date="2010-05" db="EMBL/GenBank/DDBJ databases">
        <title>The genome sequence of Magnaporthe poae strain ATCC 64411.</title>
        <authorList>
            <person name="Ma L.-J."/>
            <person name="Dead R."/>
            <person name="Young S."/>
            <person name="Zeng Q."/>
            <person name="Koehrsen M."/>
            <person name="Alvarado L."/>
            <person name="Berlin A."/>
            <person name="Chapman S.B."/>
            <person name="Chen Z."/>
            <person name="Freedman E."/>
            <person name="Gellesch M."/>
            <person name="Goldberg J."/>
            <person name="Griggs A."/>
            <person name="Gujja S."/>
            <person name="Heilman E.R."/>
            <person name="Heiman D."/>
            <person name="Hepburn T."/>
            <person name="Howarth C."/>
            <person name="Jen D."/>
            <person name="Larson L."/>
            <person name="Mehta T."/>
            <person name="Neiman D."/>
            <person name="Pearson M."/>
            <person name="Roberts A."/>
            <person name="Saif S."/>
            <person name="Shea T."/>
            <person name="Shenoy N."/>
            <person name="Sisk P."/>
            <person name="Stolte C."/>
            <person name="Sykes S."/>
            <person name="Walk T."/>
            <person name="White J."/>
            <person name="Yandava C."/>
            <person name="Haas B."/>
            <person name="Nusbaum C."/>
            <person name="Birren B."/>
        </authorList>
    </citation>
    <scope>NUCLEOTIDE SEQUENCE [LARGE SCALE GENOMIC DNA]</scope>
    <source>
        <strain evidence="6">ATCC 64411 / 73-15</strain>
    </source>
</reference>
<accession>A0A0C4EG49</accession>
<reference evidence="4" key="2">
    <citation type="submission" date="2010-05" db="EMBL/GenBank/DDBJ databases">
        <title>The Genome Sequence of Magnaporthe poae strain ATCC 64411.</title>
        <authorList>
            <consortium name="The Broad Institute Genome Sequencing Platform"/>
            <consortium name="Broad Institute Genome Sequencing Center for Infectious Disease"/>
            <person name="Ma L.-J."/>
            <person name="Dead R."/>
            <person name="Young S."/>
            <person name="Zeng Q."/>
            <person name="Koehrsen M."/>
            <person name="Alvarado L."/>
            <person name="Berlin A."/>
            <person name="Chapman S.B."/>
            <person name="Chen Z."/>
            <person name="Freedman E."/>
            <person name="Gellesch M."/>
            <person name="Goldberg J."/>
            <person name="Griggs A."/>
            <person name="Gujja S."/>
            <person name="Heilman E.R."/>
            <person name="Heiman D."/>
            <person name="Hepburn T."/>
            <person name="Howarth C."/>
            <person name="Jen D."/>
            <person name="Larson L."/>
            <person name="Mehta T."/>
            <person name="Neiman D."/>
            <person name="Pearson M."/>
            <person name="Roberts A."/>
            <person name="Saif S."/>
            <person name="Shea T."/>
            <person name="Shenoy N."/>
            <person name="Sisk P."/>
            <person name="Stolte C."/>
            <person name="Sykes S."/>
            <person name="Walk T."/>
            <person name="White J."/>
            <person name="Yandava C."/>
            <person name="Haas B."/>
            <person name="Nusbaum C."/>
            <person name="Birren B."/>
        </authorList>
    </citation>
    <scope>NUCLEOTIDE SEQUENCE</scope>
    <source>
        <strain evidence="4">ATCC 64411</strain>
    </source>
</reference>
<evidence type="ECO:0000256" key="1">
    <source>
        <dbReference type="ARBA" id="ARBA00001964"/>
    </source>
</evidence>
<evidence type="ECO:0000313" key="6">
    <source>
        <dbReference type="Proteomes" id="UP000011715"/>
    </source>
</evidence>
<comment type="cofactor">
    <cofactor evidence="1">
        <name>thiamine diphosphate</name>
        <dbReference type="ChEBI" id="CHEBI:58937"/>
    </cofactor>
</comment>
<keyword evidence="2" id="KW-0560">Oxidoreductase</keyword>
<dbReference type="GO" id="GO:0007584">
    <property type="term" value="P:response to nutrient"/>
    <property type="evidence" value="ECO:0007669"/>
    <property type="project" value="TreeGrafter"/>
</dbReference>
<dbReference type="Proteomes" id="UP000011715">
    <property type="component" value="Unassembled WGS sequence"/>
</dbReference>